<keyword evidence="4 8" id="KW-0540">Nuclease</keyword>
<comment type="function">
    <text evidence="8">3'-5' exoribonuclease that releases 5'-nucleoside monophosphates and is involved in maturation of structured RNAs.</text>
</comment>
<evidence type="ECO:0000256" key="5">
    <source>
        <dbReference type="ARBA" id="ARBA00022801"/>
    </source>
</evidence>
<dbReference type="NCBIfam" id="TIGR02063">
    <property type="entry name" value="RNase_R"/>
    <property type="match status" value="1"/>
</dbReference>
<dbReference type="Proteomes" id="UP001595916">
    <property type="component" value="Unassembled WGS sequence"/>
</dbReference>
<dbReference type="InterPro" id="IPR001900">
    <property type="entry name" value="RNase_II/R"/>
</dbReference>
<dbReference type="InterPro" id="IPR011129">
    <property type="entry name" value="CSD"/>
</dbReference>
<evidence type="ECO:0000256" key="7">
    <source>
        <dbReference type="ARBA" id="ARBA00022884"/>
    </source>
</evidence>
<comment type="catalytic activity">
    <reaction evidence="1 8">
        <text>Exonucleolytic cleavage in the 3'- to 5'-direction to yield nucleoside 5'-phosphates.</text>
        <dbReference type="EC" id="3.1.13.1"/>
    </reaction>
</comment>
<evidence type="ECO:0000313" key="11">
    <source>
        <dbReference type="Proteomes" id="UP001595916"/>
    </source>
</evidence>
<dbReference type="Pfam" id="PF00773">
    <property type="entry name" value="RNB"/>
    <property type="match status" value="1"/>
</dbReference>
<dbReference type="InterPro" id="IPR004476">
    <property type="entry name" value="RNase_II/RNase_R"/>
</dbReference>
<reference evidence="11" key="1">
    <citation type="journal article" date="2019" name="Int. J. Syst. Evol. Microbiol.">
        <title>The Global Catalogue of Microorganisms (GCM) 10K type strain sequencing project: providing services to taxonomists for standard genome sequencing and annotation.</title>
        <authorList>
            <consortium name="The Broad Institute Genomics Platform"/>
            <consortium name="The Broad Institute Genome Sequencing Center for Infectious Disease"/>
            <person name="Wu L."/>
            <person name="Ma J."/>
        </authorList>
    </citation>
    <scope>NUCLEOTIDE SEQUENCE [LARGE SCALE GENOMIC DNA]</scope>
    <source>
        <strain evidence="11">CCUG 46385</strain>
    </source>
</reference>
<dbReference type="RefSeq" id="WP_379787088.1">
    <property type="nucleotide sequence ID" value="NZ_JBHSHL010000003.1"/>
</dbReference>
<keyword evidence="7 8" id="KW-0694">RNA-binding</keyword>
<protein>
    <recommendedName>
        <fullName evidence="8">Ribonuclease R</fullName>
        <shortName evidence="8">RNase R</shortName>
        <ecNumber evidence="8">3.1.13.1</ecNumber>
    </recommendedName>
</protein>
<dbReference type="EC" id="3.1.13.1" evidence="8"/>
<keyword evidence="5 8" id="KW-0378">Hydrolase</keyword>
<dbReference type="PROSITE" id="PS50126">
    <property type="entry name" value="S1"/>
    <property type="match status" value="1"/>
</dbReference>
<dbReference type="PANTHER" id="PTHR23355:SF9">
    <property type="entry name" value="DIS3-LIKE EXONUCLEASE 2"/>
    <property type="match status" value="1"/>
</dbReference>
<dbReference type="GO" id="GO:0008859">
    <property type="term" value="F:exoribonuclease II activity"/>
    <property type="evidence" value="ECO:0007669"/>
    <property type="project" value="UniProtKB-EC"/>
</dbReference>
<dbReference type="PANTHER" id="PTHR23355">
    <property type="entry name" value="RIBONUCLEASE"/>
    <property type="match status" value="1"/>
</dbReference>
<evidence type="ECO:0000256" key="8">
    <source>
        <dbReference type="HAMAP-Rule" id="MF_01895"/>
    </source>
</evidence>
<sequence>MGNIREEIIGFMRENGYLPMTEKQLLKRFGNNEEDKKILREVISDLEKEGLIYKTHRNTLGVPEKMGLVVGNLSVNSRGYGFVDAPGEEKGLYISSGSMKGALNGDKVVARLKPRRSRNDKSEGEVIKILERRQSRIVGVYEASKRYGFVVAEDRRITSDIFVAREDSMGAVTGDLVECEITEFSNGKRSHEGRVVAVLGRKGDFQVDYISILKQHHINDEFPKKVLKQVEKIPSEVRENELVDRLDLRDELIYTIDGSDSRDFDDAISISKDDRGNYDLGVHIADVAHYVGENTPLDKEARSRGTSVYLVDKVVPMLPKELSNGICSLNPNVDRLSLSCLMKIDKRGEVIEHRIVESVINSKHRLVYEEVSHLLETIDRQGELSELEANLILAEELQNILFKKRNARGAIEFDFPESKIIVENEAVIDVQVRERKVANEMIEEFMLIANETVAKEYFEKKLPFVYRVHESPDEDKMKDFNTFASNFGIHASVDVKGEVHPKDLQTVLAEVKGKESEDVISKVLLRSMKQARYSPSNDGHFGLAARFYTHFTSPIRRYPDLQIHRIIKMDLHNYLSTKKIEQLRSVVEAASILSSERERNAEDAERSFEELRKAQYMERFIGHTFEGKITSITNFGMFVTLPNTVEGLIRLNTLANDYYTYDEEHLQLIGEHTGKVYKIGMRVEVVLDYVKVDEREIGFSLSEE</sequence>
<dbReference type="SMART" id="SM00357">
    <property type="entry name" value="CSP"/>
    <property type="match status" value="2"/>
</dbReference>
<dbReference type="Gene3D" id="2.40.50.140">
    <property type="entry name" value="Nucleic acid-binding proteins"/>
    <property type="match status" value="3"/>
</dbReference>
<comment type="similarity">
    <text evidence="8">Belongs to the RNR ribonuclease family. RNase R subfamily.</text>
</comment>
<dbReference type="Pfam" id="PF17876">
    <property type="entry name" value="CSD2"/>
    <property type="match status" value="1"/>
</dbReference>
<evidence type="ECO:0000256" key="2">
    <source>
        <dbReference type="ARBA" id="ARBA00004496"/>
    </source>
</evidence>
<gene>
    <name evidence="8 10" type="primary">rnr</name>
    <name evidence="10" type="ORF">ACFO4R_00970</name>
</gene>
<evidence type="ECO:0000259" key="9">
    <source>
        <dbReference type="PROSITE" id="PS50126"/>
    </source>
</evidence>
<dbReference type="EMBL" id="JBHSHL010000003">
    <property type="protein sequence ID" value="MFC4803643.1"/>
    <property type="molecule type" value="Genomic_DNA"/>
</dbReference>
<comment type="caution">
    <text evidence="10">The sequence shown here is derived from an EMBL/GenBank/DDBJ whole genome shotgun (WGS) entry which is preliminary data.</text>
</comment>
<dbReference type="InterPro" id="IPR022966">
    <property type="entry name" value="RNase_II/R_CS"/>
</dbReference>
<dbReference type="SUPFAM" id="SSF50249">
    <property type="entry name" value="Nucleic acid-binding proteins"/>
    <property type="match status" value="4"/>
</dbReference>
<keyword evidence="3 8" id="KW-0963">Cytoplasm</keyword>
<evidence type="ECO:0000313" key="10">
    <source>
        <dbReference type="EMBL" id="MFC4803643.1"/>
    </source>
</evidence>
<dbReference type="InterPro" id="IPR050180">
    <property type="entry name" value="RNR_Ribonuclease"/>
</dbReference>
<name>A0ABV9QIM1_9FIRM</name>
<dbReference type="SMART" id="SM00316">
    <property type="entry name" value="S1"/>
    <property type="match status" value="1"/>
</dbReference>
<dbReference type="CDD" id="cd04471">
    <property type="entry name" value="S1_RNase_R"/>
    <property type="match status" value="1"/>
</dbReference>
<comment type="subcellular location">
    <subcellularLocation>
        <location evidence="2 8">Cytoplasm</location>
    </subcellularLocation>
</comment>
<feature type="domain" description="S1 motif" evidence="9">
    <location>
        <begin position="622"/>
        <end position="702"/>
    </location>
</feature>
<dbReference type="SMART" id="SM00955">
    <property type="entry name" value="RNB"/>
    <property type="match status" value="1"/>
</dbReference>
<accession>A0ABV9QIM1</accession>
<proteinExistence type="inferred from homology"/>
<dbReference type="Pfam" id="PF08206">
    <property type="entry name" value="OB_RNB"/>
    <property type="match status" value="1"/>
</dbReference>
<evidence type="ECO:0000256" key="1">
    <source>
        <dbReference type="ARBA" id="ARBA00001849"/>
    </source>
</evidence>
<evidence type="ECO:0000256" key="3">
    <source>
        <dbReference type="ARBA" id="ARBA00022490"/>
    </source>
</evidence>
<evidence type="ECO:0000256" key="4">
    <source>
        <dbReference type="ARBA" id="ARBA00022722"/>
    </source>
</evidence>
<dbReference type="InterPro" id="IPR012340">
    <property type="entry name" value="NA-bd_OB-fold"/>
</dbReference>
<evidence type="ECO:0000256" key="6">
    <source>
        <dbReference type="ARBA" id="ARBA00022839"/>
    </source>
</evidence>
<organism evidence="10 11">
    <name type="scientific">Filifactor villosus</name>
    <dbReference type="NCBI Taxonomy" id="29374"/>
    <lineage>
        <taxon>Bacteria</taxon>
        <taxon>Bacillati</taxon>
        <taxon>Bacillota</taxon>
        <taxon>Clostridia</taxon>
        <taxon>Peptostreptococcales</taxon>
        <taxon>Filifactoraceae</taxon>
        <taxon>Filifactor</taxon>
    </lineage>
</organism>
<dbReference type="InterPro" id="IPR011805">
    <property type="entry name" value="RNase_R"/>
</dbReference>
<dbReference type="InterPro" id="IPR003029">
    <property type="entry name" value="S1_domain"/>
</dbReference>
<dbReference type="HAMAP" id="MF_01895">
    <property type="entry name" value="RNase_R"/>
    <property type="match status" value="1"/>
</dbReference>
<keyword evidence="6 8" id="KW-0269">Exonuclease</keyword>
<dbReference type="InterPro" id="IPR040476">
    <property type="entry name" value="CSD2"/>
</dbReference>
<dbReference type="PROSITE" id="PS01175">
    <property type="entry name" value="RIBONUCLEASE_II"/>
    <property type="match status" value="1"/>
</dbReference>
<dbReference type="NCBIfam" id="TIGR00358">
    <property type="entry name" value="3_prime_RNase"/>
    <property type="match status" value="1"/>
</dbReference>
<dbReference type="Pfam" id="PF00575">
    <property type="entry name" value="S1"/>
    <property type="match status" value="1"/>
</dbReference>
<dbReference type="InterPro" id="IPR013223">
    <property type="entry name" value="RNase_B_OB_dom"/>
</dbReference>
<keyword evidence="11" id="KW-1185">Reference proteome</keyword>